<evidence type="ECO:0000259" key="3">
    <source>
        <dbReference type="Pfam" id="PF19858"/>
    </source>
</evidence>
<evidence type="ECO:0000256" key="1">
    <source>
        <dbReference type="ARBA" id="ARBA00023002"/>
    </source>
</evidence>
<dbReference type="SUPFAM" id="SSF55347">
    <property type="entry name" value="Glyceraldehyde-3-phosphate dehydrogenase-like, C-terminal domain"/>
    <property type="match status" value="1"/>
</dbReference>
<dbReference type="InterPro" id="IPR036291">
    <property type="entry name" value="NAD(P)-bd_dom_sf"/>
</dbReference>
<dbReference type="Pfam" id="PF01408">
    <property type="entry name" value="GFO_IDH_MocA"/>
    <property type="match status" value="1"/>
</dbReference>
<dbReference type="PANTHER" id="PTHR43818:SF11">
    <property type="entry name" value="BCDNA.GH03377"/>
    <property type="match status" value="1"/>
</dbReference>
<dbReference type="Gene3D" id="3.30.360.10">
    <property type="entry name" value="Dihydrodipicolinate Reductase, domain 2"/>
    <property type="match status" value="1"/>
</dbReference>
<evidence type="ECO:0000313" key="5">
    <source>
        <dbReference type="Proteomes" id="UP000321949"/>
    </source>
</evidence>
<comment type="caution">
    <text evidence="4">The sequence shown here is derived from an EMBL/GenBank/DDBJ whole genome shotgun (WGS) entry which is preliminary data.</text>
</comment>
<feature type="domain" description="Gfo/Idh/MocA-like oxidoreductase N-terminal" evidence="2">
    <location>
        <begin position="6"/>
        <end position="126"/>
    </location>
</feature>
<dbReference type="InterPro" id="IPR050463">
    <property type="entry name" value="Gfo/Idh/MocA_oxidrdct_glycsds"/>
</dbReference>
<name>A0A5C8HY82_9MICO</name>
<dbReference type="GO" id="GO:0000166">
    <property type="term" value="F:nucleotide binding"/>
    <property type="evidence" value="ECO:0007669"/>
    <property type="project" value="InterPro"/>
</dbReference>
<dbReference type="AlphaFoldDB" id="A0A5C8HY82"/>
<keyword evidence="1" id="KW-0560">Oxidoreductase</keyword>
<evidence type="ECO:0000313" key="4">
    <source>
        <dbReference type="EMBL" id="TXK11226.1"/>
    </source>
</evidence>
<dbReference type="Pfam" id="PF19858">
    <property type="entry name" value="OxRdtase_C"/>
    <property type="match status" value="1"/>
</dbReference>
<feature type="domain" description="4-carboxy-2-hydroxymuconate-6-semialdehyde dehydrogenase-like C-terminal" evidence="3">
    <location>
        <begin position="132"/>
        <end position="273"/>
    </location>
</feature>
<dbReference type="OrthoDB" id="9771072at2"/>
<keyword evidence="5" id="KW-1185">Reference proteome</keyword>
<reference evidence="4 5" key="1">
    <citation type="submission" date="2019-08" db="EMBL/GenBank/DDBJ databases">
        <authorList>
            <person name="Dong K."/>
        </authorList>
    </citation>
    <scope>NUCLEOTIDE SEQUENCE [LARGE SCALE GENOMIC DNA]</scope>
    <source>
        <strain evidence="4 5">K-1</strain>
    </source>
</reference>
<dbReference type="Proteomes" id="UP000321949">
    <property type="component" value="Unassembled WGS sequence"/>
</dbReference>
<dbReference type="GO" id="GO:0016491">
    <property type="term" value="F:oxidoreductase activity"/>
    <property type="evidence" value="ECO:0007669"/>
    <property type="project" value="UniProtKB-KW"/>
</dbReference>
<dbReference type="Gene3D" id="3.40.50.720">
    <property type="entry name" value="NAD(P)-binding Rossmann-like Domain"/>
    <property type="match status" value="1"/>
</dbReference>
<sequence length="318" mass="34455">MSNDKVRIAVVGAAGAFGMKHLDGLVNIEDAEVTVVSATSAEKAQAVADQYGVANAVVGLDAVLERDDVDAVILATPTQLHAAQSQAVLAAGKHVQVEIPLADSFADAEATVAAADASGRIAMVGHTRRFNPSHQWVHDKIAAGEYNIQQMDVQTYFFRRTNTNAKGEARSWTDHLLWHHAAHTVDLFAYQAGRIVQANAVQGPIHPELGIAMDMSIQLKSETGAICTLSLSFNNDGPFGTFFRYIGDTGTYIARYDDLVNGKEEPIDVSQVAVSMNGIELQDREFVTAIREGREPNSSMRQVLDCYRVLGMLEEQLA</sequence>
<dbReference type="RefSeq" id="WP_147051009.1">
    <property type="nucleotide sequence ID" value="NZ_BKAH01000010.1"/>
</dbReference>
<dbReference type="InterPro" id="IPR000683">
    <property type="entry name" value="Gfo/Idh/MocA-like_OxRdtase_N"/>
</dbReference>
<evidence type="ECO:0000259" key="2">
    <source>
        <dbReference type="Pfam" id="PF01408"/>
    </source>
</evidence>
<protein>
    <submittedName>
        <fullName evidence="4">Gfo/Idh/MocA family oxidoreductase</fullName>
    </submittedName>
</protein>
<dbReference type="InterPro" id="IPR045560">
    <property type="entry name" value="LigC_C"/>
</dbReference>
<gene>
    <name evidence="4" type="ORF">FVP74_07730</name>
</gene>
<dbReference type="PANTHER" id="PTHR43818">
    <property type="entry name" value="BCDNA.GH03377"/>
    <property type="match status" value="1"/>
</dbReference>
<organism evidence="4 5">
    <name type="scientific">Microbacterium saccharophilum</name>
    <dbReference type="NCBI Taxonomy" id="1213358"/>
    <lineage>
        <taxon>Bacteria</taxon>
        <taxon>Bacillati</taxon>
        <taxon>Actinomycetota</taxon>
        <taxon>Actinomycetes</taxon>
        <taxon>Micrococcales</taxon>
        <taxon>Microbacteriaceae</taxon>
        <taxon>Microbacterium</taxon>
    </lineage>
</organism>
<dbReference type="EMBL" id="VRSX01000003">
    <property type="protein sequence ID" value="TXK11226.1"/>
    <property type="molecule type" value="Genomic_DNA"/>
</dbReference>
<accession>A0A5C8HY82</accession>
<dbReference type="SUPFAM" id="SSF51735">
    <property type="entry name" value="NAD(P)-binding Rossmann-fold domains"/>
    <property type="match status" value="1"/>
</dbReference>
<proteinExistence type="predicted"/>